<name>A0A8D5K053_9PROT</name>
<feature type="binding site" evidence="3">
    <location>
        <position position="69"/>
    </location>
    <ligand>
        <name>Cu cation</name>
        <dbReference type="ChEBI" id="CHEBI:23378"/>
    </ligand>
</feature>
<feature type="binding site" evidence="3">
    <location>
        <position position="73"/>
    </location>
    <ligand>
        <name>Cu cation</name>
        <dbReference type="ChEBI" id="CHEBI:23378"/>
    </ligand>
</feature>
<protein>
    <submittedName>
        <fullName evidence="6">Lipoprotein</fullName>
    </submittedName>
</protein>
<evidence type="ECO:0000256" key="2">
    <source>
        <dbReference type="ARBA" id="ARBA00023008"/>
    </source>
</evidence>
<gene>
    <name evidence="6" type="ORF">ZMTM_06620</name>
</gene>
<keyword evidence="7" id="KW-1185">Reference proteome</keyword>
<keyword evidence="3" id="KW-0479">Metal-binding</keyword>
<dbReference type="Proteomes" id="UP000826722">
    <property type="component" value="Chromosome"/>
</dbReference>
<dbReference type="InterPro" id="IPR003782">
    <property type="entry name" value="SCO1/SenC"/>
</dbReference>
<feature type="binding site" evidence="3">
    <location>
        <position position="156"/>
    </location>
    <ligand>
        <name>Cu cation</name>
        <dbReference type="ChEBI" id="CHEBI:23378"/>
    </ligand>
</feature>
<keyword evidence="2 3" id="KW-0186">Copper</keyword>
<comment type="similarity">
    <text evidence="1">Belongs to the SCO1/2 family.</text>
</comment>
<evidence type="ECO:0000256" key="4">
    <source>
        <dbReference type="PIRSR" id="PIRSR603782-2"/>
    </source>
</evidence>
<evidence type="ECO:0000259" key="5">
    <source>
        <dbReference type="PROSITE" id="PS51352"/>
    </source>
</evidence>
<feature type="domain" description="Thioredoxin" evidence="5">
    <location>
        <begin position="31"/>
        <end position="190"/>
    </location>
</feature>
<dbReference type="RefSeq" id="WP_221764940.1">
    <property type="nucleotide sequence ID" value="NZ_AP024110.1"/>
</dbReference>
<evidence type="ECO:0000256" key="1">
    <source>
        <dbReference type="ARBA" id="ARBA00010996"/>
    </source>
</evidence>
<dbReference type="GO" id="GO:0046872">
    <property type="term" value="F:metal ion binding"/>
    <property type="evidence" value="ECO:0007669"/>
    <property type="project" value="UniProtKB-KW"/>
</dbReference>
<dbReference type="PROSITE" id="PS51352">
    <property type="entry name" value="THIOREDOXIN_2"/>
    <property type="match status" value="1"/>
</dbReference>
<dbReference type="KEGG" id="mpau:ZMTM_06620"/>
<dbReference type="PANTHER" id="PTHR12151:SF25">
    <property type="entry name" value="LINALOOL DEHYDRATASE_ISOMERASE DOMAIN-CONTAINING PROTEIN"/>
    <property type="match status" value="1"/>
</dbReference>
<dbReference type="CDD" id="cd02968">
    <property type="entry name" value="SCO"/>
    <property type="match status" value="1"/>
</dbReference>
<sequence>MRRYLYLGLICLVCVACSRNPDDTALYGTDITAAAIKPAFNLIDHQGKPQKIENFAGKVVVINFGYTHCPDVCPTTLLDLANALKLMGSSAEQVQVLFVTVDPARDTEEVLAQYVPSFNPTFIGLRGDDKQLDAVVKSFKAYYAKADDKKNYTVDHSAGSYVLDKNGNVRIYIQFGEKSAHIAHDLQSLL</sequence>
<proteinExistence type="inferred from homology"/>
<dbReference type="InterPro" id="IPR013766">
    <property type="entry name" value="Thioredoxin_domain"/>
</dbReference>
<evidence type="ECO:0000256" key="3">
    <source>
        <dbReference type="PIRSR" id="PIRSR603782-1"/>
    </source>
</evidence>
<keyword evidence="6" id="KW-0449">Lipoprotein</keyword>
<accession>A0A8D5K053</accession>
<dbReference type="PANTHER" id="PTHR12151">
    <property type="entry name" value="ELECTRON TRANSPORT PROTIN SCO1/SENC FAMILY MEMBER"/>
    <property type="match status" value="1"/>
</dbReference>
<evidence type="ECO:0000313" key="6">
    <source>
        <dbReference type="EMBL" id="BCM24403.1"/>
    </source>
</evidence>
<dbReference type="Pfam" id="PF02630">
    <property type="entry name" value="SCO1-SenC"/>
    <property type="match status" value="1"/>
</dbReference>
<dbReference type="AlphaFoldDB" id="A0A8D5K053"/>
<organism evidence="6 7">
    <name type="scientific">Methyloradius palustris</name>
    <dbReference type="NCBI Taxonomy" id="2778876"/>
    <lineage>
        <taxon>Bacteria</taxon>
        <taxon>Pseudomonadati</taxon>
        <taxon>Pseudomonadota</taxon>
        <taxon>Betaproteobacteria</taxon>
        <taxon>Nitrosomonadales</taxon>
        <taxon>Methylophilaceae</taxon>
        <taxon>Methyloradius</taxon>
    </lineage>
</organism>
<evidence type="ECO:0000313" key="7">
    <source>
        <dbReference type="Proteomes" id="UP000826722"/>
    </source>
</evidence>
<dbReference type="Gene3D" id="3.40.30.10">
    <property type="entry name" value="Glutaredoxin"/>
    <property type="match status" value="1"/>
</dbReference>
<dbReference type="InterPro" id="IPR036249">
    <property type="entry name" value="Thioredoxin-like_sf"/>
</dbReference>
<dbReference type="EMBL" id="AP024110">
    <property type="protein sequence ID" value="BCM24403.1"/>
    <property type="molecule type" value="Genomic_DNA"/>
</dbReference>
<dbReference type="FunFam" id="3.40.30.10:FF:000013">
    <property type="entry name" value="Blast:Protein SCO1 homolog, mitochondrial"/>
    <property type="match status" value="1"/>
</dbReference>
<reference evidence="6" key="1">
    <citation type="journal article" date="2021" name="Arch. Microbiol.">
        <title>Methyloradius palustris gen. nov., sp. nov., a methanol-oxidizing bacterium isolated from snow.</title>
        <authorList>
            <person name="Miyadera T."/>
            <person name="Kojima H."/>
            <person name="Fukui M."/>
        </authorList>
    </citation>
    <scope>NUCLEOTIDE SEQUENCE</scope>
    <source>
        <strain evidence="6">Zm11</strain>
    </source>
</reference>
<feature type="disulfide bond" description="Redox-active" evidence="4">
    <location>
        <begin position="69"/>
        <end position="73"/>
    </location>
</feature>
<dbReference type="SUPFAM" id="SSF52833">
    <property type="entry name" value="Thioredoxin-like"/>
    <property type="match status" value="1"/>
</dbReference>
<keyword evidence="4" id="KW-1015">Disulfide bond</keyword>